<dbReference type="GO" id="GO:0031505">
    <property type="term" value="P:fungal-type cell wall organization"/>
    <property type="evidence" value="ECO:0007669"/>
    <property type="project" value="TreeGrafter"/>
</dbReference>
<sequence>MASSFTAEQLPKAVQSMLNRHLSGPSVPVRSSPLSKQQTLDEELPQPSEAPPELALSGRIISATCFTPYTFSYRRKTEAEKDTDDAARDAWELTPRRGNAALYDSMKHLAAKTSDWEHIVVAWTGEIKEISSAEPANPDQHLQNARIAQNGLHMNLPALNAQLLNKVKAPPPIPIVGGTADRMSMKGDYSKPPAEVKPRLGHKEREQLQKVLDAKVPEAGWQKFKPVWLGDENDGGLPLGEADMARWRQYAERVLWPTFHYIIPQTFSPEEGSMMEERGWWRDYIRFNNAFADSIIEVYKPGDIIWIHDYHLLVLPEILRQRLGRDVYIGLFIHAPWPSSEIFKILSRRKQLLEGMLSANMVSFQSETYKSHFVSCCKRILGYTEKYDEKGNVTGVDTFGAHCAVHVNPIGMDVQKVRAAVTDPGVEENMRKIRGAYGDVKIIVGRDRLDGVRGVLQKLRAYERFLENHPEWVEKVVLIQITSPSHLMDSSSLQVQVSELVSEINGRFGSLHYTPVQHYPQYLKPQEYYALLRVADLGLITSVRDGMNTASIEYIICQKDTHGHVILSEFTGTAESIPHAIVVNPTNTNQVAAKIAQCLNFTPEERDDHFRKLWDYVSTNTSQAWNARFLRKLLVELKRDKAHPITPVVDSVRLLKSYKAAKTRLFMFDYDGTLTPIVQDPQMAIPADRVVRTLKRLAQDPANAVWIISGRDTKFLSQWLGHIDELGLSAEHGCFIREPKTTAWKNLAETMDMGWQAVAERVFRTYTEKTPGSFIEMKDIAVTWHYRRADMQLGKFMAEECRKSMLEAVKEWDVEVMEGKANIEIRPKALNKGEIVRRLLAQYGDSLPDLVFCAGDDRTDEDMFEVLKDVKAEEIQEAGRQEGSKDGMVKGGDEGVKKKKKLGDVFAVTVGPRSKVTKAGWHLLEPSDVVNCVGACVGIVDPRDVGVCRGVEGEKGEKGTV</sequence>
<dbReference type="InterPro" id="IPR036412">
    <property type="entry name" value="HAD-like_sf"/>
</dbReference>
<protein>
    <submittedName>
        <fullName evidence="4">Uncharacterized protein</fullName>
    </submittedName>
</protein>
<evidence type="ECO:0000313" key="4">
    <source>
        <dbReference type="EMBL" id="TGZ81216.1"/>
    </source>
</evidence>
<dbReference type="FunCoup" id="A0A4S2MXB7">
    <property type="interactions" value="196"/>
</dbReference>
<feature type="region of interest" description="Disordered" evidence="3">
    <location>
        <begin position="16"/>
        <end position="54"/>
    </location>
</feature>
<comment type="similarity">
    <text evidence="2">In the C-terminal section; belongs to the trehalose phosphatase family.</text>
</comment>
<comment type="similarity">
    <text evidence="1">In the N-terminal section; belongs to the glycosyltransferase 20 family.</text>
</comment>
<dbReference type="NCBIfam" id="TIGR01484">
    <property type="entry name" value="HAD-SF-IIB"/>
    <property type="match status" value="1"/>
</dbReference>
<evidence type="ECO:0000256" key="1">
    <source>
        <dbReference type="ARBA" id="ARBA00005409"/>
    </source>
</evidence>
<reference evidence="4 5" key="1">
    <citation type="submission" date="2019-04" db="EMBL/GenBank/DDBJ databases">
        <title>Comparative genomics and transcriptomics to analyze fruiting body development in filamentous ascomycetes.</title>
        <authorList>
            <consortium name="DOE Joint Genome Institute"/>
            <person name="Lutkenhaus R."/>
            <person name="Traeger S."/>
            <person name="Breuer J."/>
            <person name="Kuo A."/>
            <person name="Lipzen A."/>
            <person name="Pangilinan J."/>
            <person name="Dilworth D."/>
            <person name="Sandor L."/>
            <person name="Poggeler S."/>
            <person name="Barry K."/>
            <person name="Grigoriev I.V."/>
            <person name="Nowrousian M."/>
        </authorList>
    </citation>
    <scope>NUCLEOTIDE SEQUENCE [LARGE SCALE GENOMIC DNA]</scope>
    <source>
        <strain evidence="4 5">CBS 389.68</strain>
    </source>
</reference>
<dbReference type="Gene3D" id="3.30.70.1020">
    <property type="entry name" value="Trehalose-6-phosphate phosphatase related protein, domain 2"/>
    <property type="match status" value="1"/>
</dbReference>
<dbReference type="NCBIfam" id="TIGR00685">
    <property type="entry name" value="T6PP"/>
    <property type="match status" value="1"/>
</dbReference>
<dbReference type="AlphaFoldDB" id="A0A4S2MXB7"/>
<dbReference type="GO" id="GO:0005992">
    <property type="term" value="P:trehalose biosynthetic process"/>
    <property type="evidence" value="ECO:0007669"/>
    <property type="project" value="InterPro"/>
</dbReference>
<dbReference type="Gene3D" id="3.40.50.2000">
    <property type="entry name" value="Glycogen Phosphorylase B"/>
    <property type="match status" value="2"/>
</dbReference>
<dbReference type="OrthoDB" id="755951at2759"/>
<name>A0A4S2MXB7_9PEZI</name>
<dbReference type="InterPro" id="IPR001830">
    <property type="entry name" value="Glyco_trans_20"/>
</dbReference>
<dbReference type="Gene3D" id="3.40.50.1000">
    <property type="entry name" value="HAD superfamily/HAD-like"/>
    <property type="match status" value="1"/>
</dbReference>
<dbReference type="GO" id="GO:0034605">
    <property type="term" value="P:cellular response to heat"/>
    <property type="evidence" value="ECO:0007669"/>
    <property type="project" value="TreeGrafter"/>
</dbReference>
<feature type="region of interest" description="Disordered" evidence="3">
    <location>
        <begin position="178"/>
        <end position="198"/>
    </location>
</feature>
<dbReference type="STRING" id="341454.A0A4S2MXB7"/>
<accession>A0A4S2MXB7</accession>
<dbReference type="CDD" id="cd03788">
    <property type="entry name" value="GT20_TPS"/>
    <property type="match status" value="1"/>
</dbReference>
<dbReference type="InterPro" id="IPR006379">
    <property type="entry name" value="HAD-SF_hydro_IIB"/>
</dbReference>
<dbReference type="Pfam" id="PF02358">
    <property type="entry name" value="Trehalose_PPase"/>
    <property type="match status" value="1"/>
</dbReference>
<dbReference type="Proteomes" id="UP000298138">
    <property type="component" value="Unassembled WGS sequence"/>
</dbReference>
<dbReference type="Pfam" id="PF00982">
    <property type="entry name" value="Glyco_transf_20"/>
    <property type="match status" value="1"/>
</dbReference>
<evidence type="ECO:0000256" key="3">
    <source>
        <dbReference type="SAM" id="MobiDB-lite"/>
    </source>
</evidence>
<evidence type="ECO:0000313" key="5">
    <source>
        <dbReference type="Proteomes" id="UP000298138"/>
    </source>
</evidence>
<dbReference type="PANTHER" id="PTHR10788">
    <property type="entry name" value="TREHALOSE-6-PHOSPHATE SYNTHASE"/>
    <property type="match status" value="1"/>
</dbReference>
<gene>
    <name evidence="4" type="ORF">EX30DRAFT_371576</name>
</gene>
<dbReference type="InParanoid" id="A0A4S2MXB7"/>
<dbReference type="GO" id="GO:0005946">
    <property type="term" value="C:alpha,alpha-trehalose-phosphate synthase complex (UDP-forming)"/>
    <property type="evidence" value="ECO:0007669"/>
    <property type="project" value="TreeGrafter"/>
</dbReference>
<dbReference type="SUPFAM" id="SSF56784">
    <property type="entry name" value="HAD-like"/>
    <property type="match status" value="1"/>
</dbReference>
<dbReference type="GO" id="GO:0005829">
    <property type="term" value="C:cytosol"/>
    <property type="evidence" value="ECO:0007669"/>
    <property type="project" value="TreeGrafter"/>
</dbReference>
<dbReference type="PANTHER" id="PTHR10788:SF123">
    <property type="entry name" value="TREHALOSE-PHOSPHATASE"/>
    <property type="match status" value="1"/>
</dbReference>
<organism evidence="4 5">
    <name type="scientific">Ascodesmis nigricans</name>
    <dbReference type="NCBI Taxonomy" id="341454"/>
    <lineage>
        <taxon>Eukaryota</taxon>
        <taxon>Fungi</taxon>
        <taxon>Dikarya</taxon>
        <taxon>Ascomycota</taxon>
        <taxon>Pezizomycotina</taxon>
        <taxon>Pezizomycetes</taxon>
        <taxon>Pezizales</taxon>
        <taxon>Ascodesmidaceae</taxon>
        <taxon>Ascodesmis</taxon>
    </lineage>
</organism>
<dbReference type="GO" id="GO:0004805">
    <property type="term" value="F:trehalose-phosphatase activity"/>
    <property type="evidence" value="ECO:0007669"/>
    <property type="project" value="TreeGrafter"/>
</dbReference>
<proteinExistence type="inferred from homology"/>
<dbReference type="InterPro" id="IPR023214">
    <property type="entry name" value="HAD_sf"/>
</dbReference>
<feature type="compositionally biased region" description="Basic and acidic residues" evidence="3">
    <location>
        <begin position="183"/>
        <end position="198"/>
    </location>
</feature>
<evidence type="ECO:0000256" key="2">
    <source>
        <dbReference type="ARBA" id="ARBA00006330"/>
    </source>
</evidence>
<dbReference type="EMBL" id="ML220120">
    <property type="protein sequence ID" value="TGZ81216.1"/>
    <property type="molecule type" value="Genomic_DNA"/>
</dbReference>
<dbReference type="CDD" id="cd01627">
    <property type="entry name" value="HAD_TPP"/>
    <property type="match status" value="1"/>
</dbReference>
<dbReference type="SUPFAM" id="SSF53756">
    <property type="entry name" value="UDP-Glycosyltransferase/glycogen phosphorylase"/>
    <property type="match status" value="1"/>
</dbReference>
<keyword evidence="5" id="KW-1185">Reference proteome</keyword>
<dbReference type="GO" id="GO:0003825">
    <property type="term" value="F:alpha,alpha-trehalose-phosphate synthase (UDP-forming) activity"/>
    <property type="evidence" value="ECO:0007669"/>
    <property type="project" value="TreeGrafter"/>
</dbReference>
<dbReference type="InterPro" id="IPR003337">
    <property type="entry name" value="Trehalose_PPase"/>
</dbReference>